<dbReference type="RefSeq" id="WP_082189623.1">
    <property type="nucleotide sequence ID" value="NZ_DF968183.1"/>
</dbReference>
<evidence type="ECO:0000313" key="4">
    <source>
        <dbReference type="Proteomes" id="UP000053091"/>
    </source>
</evidence>
<reference evidence="3" key="1">
    <citation type="journal article" date="2015" name="Genome Announc.">
        <title>Draft Genome Sequence of Bacteroidales Strain TBC1, a Novel Isolate from a Methanogenic Wastewater Treatment System.</title>
        <authorList>
            <person name="Tourlousse D.M."/>
            <person name="Matsuura N."/>
            <person name="Sun L."/>
            <person name="Toyonaga M."/>
            <person name="Kuroda K."/>
            <person name="Ohashi A."/>
            <person name="Cruz R."/>
            <person name="Yamaguchi T."/>
            <person name="Sekiguchi Y."/>
        </authorList>
    </citation>
    <scope>NUCLEOTIDE SEQUENCE [LARGE SCALE GENOMIC DNA]</scope>
    <source>
        <strain evidence="3">TBC1</strain>
    </source>
</reference>
<dbReference type="Pfam" id="PF00932">
    <property type="entry name" value="LTD"/>
    <property type="match status" value="1"/>
</dbReference>
<proteinExistence type="predicted"/>
<dbReference type="AlphaFoldDB" id="A0A0S7BTZ0"/>
<name>A0A0S7BTZ0_9BACT</name>
<feature type="chain" id="PRO_5006633194" evidence="1">
    <location>
        <begin position="20"/>
        <end position="749"/>
    </location>
</feature>
<dbReference type="OrthoDB" id="8901262at2"/>
<dbReference type="Gene3D" id="2.60.40.1260">
    <property type="entry name" value="Lamin Tail domain"/>
    <property type="match status" value="1"/>
</dbReference>
<protein>
    <submittedName>
        <fullName evidence="3">Protein containing Por secretion system C-terminal sorting domain</fullName>
    </submittedName>
</protein>
<dbReference type="InterPro" id="IPR026444">
    <property type="entry name" value="Secre_tail"/>
</dbReference>
<organism evidence="3">
    <name type="scientific">Lentimicrobium saccharophilum</name>
    <dbReference type="NCBI Taxonomy" id="1678841"/>
    <lineage>
        <taxon>Bacteria</taxon>
        <taxon>Pseudomonadati</taxon>
        <taxon>Bacteroidota</taxon>
        <taxon>Bacteroidia</taxon>
        <taxon>Bacteroidales</taxon>
        <taxon>Lentimicrobiaceae</taxon>
        <taxon>Lentimicrobium</taxon>
    </lineage>
</organism>
<keyword evidence="4" id="KW-1185">Reference proteome</keyword>
<dbReference type="PANTHER" id="PTHR40050">
    <property type="entry name" value="INNER SPORE COAT PROTEIN H"/>
    <property type="match status" value="1"/>
</dbReference>
<dbReference type="PANTHER" id="PTHR40050:SF1">
    <property type="entry name" value="INNER SPORE COAT PROTEIN H"/>
    <property type="match status" value="1"/>
</dbReference>
<dbReference type="STRING" id="1678841.TBC1_12131"/>
<evidence type="ECO:0000256" key="1">
    <source>
        <dbReference type="SAM" id="SignalP"/>
    </source>
</evidence>
<gene>
    <name evidence="3" type="ORF">TBC1_12131</name>
</gene>
<sequence>MKRLSAILILITSCTFLHAQPLFPADGEVYIKSTVPRIDVLIHPDTLSWIYANVESDHEFRAVFVFDNGNVHDTIRDIGFRLRGNTSRYSQKKSFKVSFNTFISGRKYHGVEKLNLNGEHNDPSVSRAGIYWDILRQCSLAGPRYNHVRVYINGNYHGLYINVEHIDEEFAKTWFGNNDGNLYKCLYPADLTYRGANPDLYKFESGGRRAYELKINEEADDYSDLAHFIDVLNDTPLQQLPCALEKVFNVQDYLKVAAVDIITGNWDGYIYNKNNFYLYHNTATGLFEYIPYDVDNTFGIDWFGIEWASRNIYSWAHPSEPRPLFTRLMQVPDYKAQFTYYLKQAIQQVTSRQDFLDNLFVIRDRLQPFVANDPYYPLDYGYTIASFNQSFEAGTGAHVPVGLLPYLQTRNTSALVQAQNLNAPPMIRYIRHNAPLPFQEIRILAFAEDENLNSVTLEYRINGGGWQQKTMTGNRLNNKTTSDGGTFIATLSGMDANTLLEFRIKATDNNQVTVAKPCDAVQYTIPSPNPIMLYINEFMASNSSTIADEYGEYDDWIEIYNAGGQAVWLGDKYLSDNLNNPVKWAFPDTTIGAGGYLLVWADGQPTQGSMHTPYKLDKDNEEIGIFDNEASGFALIDGITYINQSTNISMGRVTDGAVEWKLFDNPTPGSTNSMVGIPEIPAYRLNIYPNPSNTGFIYLEEFETISIFDLSGREILPAVTSQKIDIGSLKPGIYLVRNTTGGVAKLMVN</sequence>
<accession>A0A0S7BTZ0</accession>
<dbReference type="Pfam" id="PF18962">
    <property type="entry name" value="Por_Secre_tail"/>
    <property type="match status" value="1"/>
</dbReference>
<feature type="signal peptide" evidence="1">
    <location>
        <begin position="1"/>
        <end position="19"/>
    </location>
</feature>
<evidence type="ECO:0000259" key="2">
    <source>
        <dbReference type="PROSITE" id="PS51841"/>
    </source>
</evidence>
<dbReference type="InterPro" id="IPR014867">
    <property type="entry name" value="Spore_coat_CotH_CotH2/3/7"/>
</dbReference>
<keyword evidence="1" id="KW-0732">Signal</keyword>
<dbReference type="NCBIfam" id="TIGR04183">
    <property type="entry name" value="Por_Secre_tail"/>
    <property type="match status" value="1"/>
</dbReference>
<dbReference type="PROSITE" id="PS51841">
    <property type="entry name" value="LTD"/>
    <property type="match status" value="1"/>
</dbReference>
<evidence type="ECO:0000313" key="3">
    <source>
        <dbReference type="EMBL" id="GAP44330.1"/>
    </source>
</evidence>
<dbReference type="Pfam" id="PF08757">
    <property type="entry name" value="CotH"/>
    <property type="match status" value="1"/>
</dbReference>
<dbReference type="Proteomes" id="UP000053091">
    <property type="component" value="Unassembled WGS sequence"/>
</dbReference>
<dbReference type="SUPFAM" id="SSF74853">
    <property type="entry name" value="Lamin A/C globular tail domain"/>
    <property type="match status" value="1"/>
</dbReference>
<dbReference type="EMBL" id="DF968183">
    <property type="protein sequence ID" value="GAP44330.1"/>
    <property type="molecule type" value="Genomic_DNA"/>
</dbReference>
<dbReference type="InterPro" id="IPR036415">
    <property type="entry name" value="Lamin_tail_dom_sf"/>
</dbReference>
<dbReference type="InterPro" id="IPR001322">
    <property type="entry name" value="Lamin_tail_dom"/>
</dbReference>
<feature type="domain" description="LTD" evidence="2">
    <location>
        <begin position="519"/>
        <end position="643"/>
    </location>
</feature>